<gene>
    <name evidence="1" type="ORF">OBE_04002</name>
</gene>
<organism evidence="1">
    <name type="scientific">human gut metagenome</name>
    <dbReference type="NCBI Taxonomy" id="408170"/>
    <lineage>
        <taxon>unclassified sequences</taxon>
        <taxon>metagenomes</taxon>
        <taxon>organismal metagenomes</taxon>
    </lineage>
</organism>
<proteinExistence type="predicted"/>
<accession>K1TVH0</accession>
<evidence type="ECO:0000313" key="1">
    <source>
        <dbReference type="EMBL" id="EKC70225.1"/>
    </source>
</evidence>
<dbReference type="AlphaFoldDB" id="K1TVH0"/>
<reference evidence="1" key="1">
    <citation type="journal article" date="2013" name="Environ. Microbiol.">
        <title>Microbiota from the distal guts of lean and obese adolescents exhibit partial functional redundancy besides clear differences in community structure.</title>
        <authorList>
            <person name="Ferrer M."/>
            <person name="Ruiz A."/>
            <person name="Lanza F."/>
            <person name="Haange S.B."/>
            <person name="Oberbach A."/>
            <person name="Till H."/>
            <person name="Bargiela R."/>
            <person name="Campoy C."/>
            <person name="Segura M.T."/>
            <person name="Richter M."/>
            <person name="von Bergen M."/>
            <person name="Seifert J."/>
            <person name="Suarez A."/>
        </authorList>
    </citation>
    <scope>NUCLEOTIDE SEQUENCE</scope>
</reference>
<protein>
    <submittedName>
        <fullName evidence="1">Uncharacterized protein</fullName>
    </submittedName>
</protein>
<sequence length="130" mass="14920">MEDALLEAKVTEEVEKDIVINVWKMIVKQDIEVYKQAISGESIDLKELFDYLIYNREGVELNVVSTNYDKIAEYAVSQSEAYLNTGFASNYLGQLKVNLDGCPTRLKESYTGKVNIWKVHGSLDWFKKDN</sequence>
<name>K1TVH0_9ZZZZ</name>
<feature type="non-terminal residue" evidence="1">
    <location>
        <position position="130"/>
    </location>
</feature>
<comment type="caution">
    <text evidence="1">The sequence shown here is derived from an EMBL/GenBank/DDBJ whole genome shotgun (WGS) entry which is preliminary data.</text>
</comment>
<dbReference type="EMBL" id="AJWZ01002708">
    <property type="protein sequence ID" value="EKC70225.1"/>
    <property type="molecule type" value="Genomic_DNA"/>
</dbReference>